<dbReference type="Proteomes" id="UP000198656">
    <property type="component" value="Unassembled WGS sequence"/>
</dbReference>
<evidence type="ECO:0000259" key="10">
    <source>
        <dbReference type="PROSITE" id="PS50110"/>
    </source>
</evidence>
<dbReference type="InterPro" id="IPR001867">
    <property type="entry name" value="OmpR/PhoB-type_DNA-bd"/>
</dbReference>
<dbReference type="PANTHER" id="PTHR48111">
    <property type="entry name" value="REGULATOR OF RPOS"/>
    <property type="match status" value="1"/>
</dbReference>
<evidence type="ECO:0000256" key="4">
    <source>
        <dbReference type="ARBA" id="ARBA00023015"/>
    </source>
</evidence>
<dbReference type="InterPro" id="IPR016032">
    <property type="entry name" value="Sig_transdc_resp-reg_C-effctor"/>
</dbReference>
<feature type="domain" description="OmpR/PhoB-type" evidence="11">
    <location>
        <begin position="135"/>
        <end position="234"/>
    </location>
</feature>
<evidence type="ECO:0000256" key="9">
    <source>
        <dbReference type="PROSITE-ProRule" id="PRU01091"/>
    </source>
</evidence>
<dbReference type="Pfam" id="PF00486">
    <property type="entry name" value="Trans_reg_C"/>
    <property type="match status" value="1"/>
</dbReference>
<keyword evidence="6" id="KW-0804">Transcription</keyword>
<evidence type="ECO:0000313" key="12">
    <source>
        <dbReference type="EMBL" id="SDH05617.1"/>
    </source>
</evidence>
<evidence type="ECO:0000256" key="8">
    <source>
        <dbReference type="PROSITE-ProRule" id="PRU00169"/>
    </source>
</evidence>
<dbReference type="InterPro" id="IPR036388">
    <property type="entry name" value="WH-like_DNA-bd_sf"/>
</dbReference>
<dbReference type="PROSITE" id="PS51755">
    <property type="entry name" value="OMPR_PHOB"/>
    <property type="match status" value="1"/>
</dbReference>
<keyword evidence="2 8" id="KW-0597">Phosphoprotein</keyword>
<dbReference type="AlphaFoldDB" id="A0A1G7ZAJ1"/>
<feature type="DNA-binding region" description="OmpR/PhoB-type" evidence="9">
    <location>
        <begin position="135"/>
        <end position="234"/>
    </location>
</feature>
<dbReference type="InterPro" id="IPR039420">
    <property type="entry name" value="WalR-like"/>
</dbReference>
<dbReference type="InterPro" id="IPR011006">
    <property type="entry name" value="CheY-like_superfamily"/>
</dbReference>
<dbReference type="PROSITE" id="PS50110">
    <property type="entry name" value="RESPONSE_REGULATORY"/>
    <property type="match status" value="1"/>
</dbReference>
<dbReference type="GO" id="GO:0000976">
    <property type="term" value="F:transcription cis-regulatory region binding"/>
    <property type="evidence" value="ECO:0007669"/>
    <property type="project" value="TreeGrafter"/>
</dbReference>
<dbReference type="FunFam" id="1.10.10.10:FF:000018">
    <property type="entry name" value="DNA-binding response regulator ResD"/>
    <property type="match status" value="1"/>
</dbReference>
<keyword evidence="3" id="KW-0902">Two-component regulatory system</keyword>
<gene>
    <name evidence="12" type="ORF">SAMN05443529_10956</name>
</gene>
<comment type="function">
    <text evidence="7">May play the central regulatory role in sporulation. It may be an element of the effector pathway responsible for the activation of sporulation genes in response to nutritional stress. Spo0A may act in concert with spo0H (a sigma factor) to control the expression of some genes that are critical to the sporulation process.</text>
</comment>
<feature type="domain" description="Response regulatory" evidence="10">
    <location>
        <begin position="6"/>
        <end position="119"/>
    </location>
</feature>
<keyword evidence="5 9" id="KW-0238">DNA-binding</keyword>
<evidence type="ECO:0000256" key="2">
    <source>
        <dbReference type="ARBA" id="ARBA00022553"/>
    </source>
</evidence>
<dbReference type="GO" id="GO:0000156">
    <property type="term" value="F:phosphorelay response regulator activity"/>
    <property type="evidence" value="ECO:0007669"/>
    <property type="project" value="TreeGrafter"/>
</dbReference>
<organism evidence="12 13">
    <name type="scientific">Desulfosporosinus hippei DSM 8344</name>
    <dbReference type="NCBI Taxonomy" id="1121419"/>
    <lineage>
        <taxon>Bacteria</taxon>
        <taxon>Bacillati</taxon>
        <taxon>Bacillota</taxon>
        <taxon>Clostridia</taxon>
        <taxon>Eubacteriales</taxon>
        <taxon>Desulfitobacteriaceae</taxon>
        <taxon>Desulfosporosinus</taxon>
    </lineage>
</organism>
<dbReference type="InterPro" id="IPR001789">
    <property type="entry name" value="Sig_transdc_resp-reg_receiver"/>
</dbReference>
<protein>
    <recommendedName>
        <fullName evidence="1">Stage 0 sporulation protein A homolog</fullName>
    </recommendedName>
</protein>
<evidence type="ECO:0000256" key="1">
    <source>
        <dbReference type="ARBA" id="ARBA00018672"/>
    </source>
</evidence>
<dbReference type="SUPFAM" id="SSF46894">
    <property type="entry name" value="C-terminal effector domain of the bipartite response regulators"/>
    <property type="match status" value="1"/>
</dbReference>
<dbReference type="Gene3D" id="3.40.50.2300">
    <property type="match status" value="1"/>
</dbReference>
<evidence type="ECO:0000256" key="7">
    <source>
        <dbReference type="ARBA" id="ARBA00024867"/>
    </source>
</evidence>
<dbReference type="SMART" id="SM00448">
    <property type="entry name" value="REC"/>
    <property type="match status" value="1"/>
</dbReference>
<dbReference type="GO" id="GO:0005829">
    <property type="term" value="C:cytosol"/>
    <property type="evidence" value="ECO:0007669"/>
    <property type="project" value="TreeGrafter"/>
</dbReference>
<keyword evidence="13" id="KW-1185">Reference proteome</keyword>
<name>A0A1G7ZAJ1_9FIRM</name>
<sequence>MLERLKVMLVDDDERIHTIVEHLVQKEGYDFSYAADGEKALQMFALKKPDLIILDVMLPEIDGFEVCRRIRQISNVPIILLSAKGDIVDKSVGFNMGADDYITKPFSPIELTLRIKAIFRRASLKEKSAGSSIKEDSIVIKDLEINNKSFEVQVRGEKVDFTSKEFELLWFMAEHPGQVFTREQLFDNLWGEKYLGNPGTITVFVRKIREKIELDPAHPEYLLTVWGVGYKFCD</sequence>
<dbReference type="SUPFAM" id="SSF52172">
    <property type="entry name" value="CheY-like"/>
    <property type="match status" value="1"/>
</dbReference>
<dbReference type="OrthoDB" id="9790454at2"/>
<proteinExistence type="predicted"/>
<reference evidence="13" key="1">
    <citation type="submission" date="2016-10" db="EMBL/GenBank/DDBJ databases">
        <authorList>
            <person name="Varghese N."/>
            <person name="Submissions S."/>
        </authorList>
    </citation>
    <scope>NUCLEOTIDE SEQUENCE [LARGE SCALE GENOMIC DNA]</scope>
    <source>
        <strain evidence="13">DSM 8344</strain>
    </source>
</reference>
<dbReference type="CDD" id="cd00383">
    <property type="entry name" value="trans_reg_C"/>
    <property type="match status" value="1"/>
</dbReference>
<feature type="modified residue" description="4-aspartylphosphate" evidence="8">
    <location>
        <position position="55"/>
    </location>
</feature>
<dbReference type="GO" id="GO:0006355">
    <property type="term" value="P:regulation of DNA-templated transcription"/>
    <property type="evidence" value="ECO:0007669"/>
    <property type="project" value="InterPro"/>
</dbReference>
<evidence type="ECO:0000256" key="6">
    <source>
        <dbReference type="ARBA" id="ARBA00023163"/>
    </source>
</evidence>
<dbReference type="RefSeq" id="WP_092332712.1">
    <property type="nucleotide sequence ID" value="NZ_FNCP01000009.1"/>
</dbReference>
<dbReference type="PANTHER" id="PTHR48111:SF40">
    <property type="entry name" value="PHOSPHATE REGULON TRANSCRIPTIONAL REGULATORY PROTEIN PHOB"/>
    <property type="match status" value="1"/>
</dbReference>
<dbReference type="Pfam" id="PF00072">
    <property type="entry name" value="Response_reg"/>
    <property type="match status" value="1"/>
</dbReference>
<dbReference type="Gene3D" id="1.10.10.10">
    <property type="entry name" value="Winged helix-like DNA-binding domain superfamily/Winged helix DNA-binding domain"/>
    <property type="match status" value="1"/>
</dbReference>
<dbReference type="GO" id="GO:0032993">
    <property type="term" value="C:protein-DNA complex"/>
    <property type="evidence" value="ECO:0007669"/>
    <property type="project" value="TreeGrafter"/>
</dbReference>
<evidence type="ECO:0000313" key="13">
    <source>
        <dbReference type="Proteomes" id="UP000198656"/>
    </source>
</evidence>
<dbReference type="FunFam" id="3.40.50.2300:FF:000001">
    <property type="entry name" value="DNA-binding response regulator PhoB"/>
    <property type="match status" value="1"/>
</dbReference>
<accession>A0A1G7ZAJ1</accession>
<evidence type="ECO:0000256" key="3">
    <source>
        <dbReference type="ARBA" id="ARBA00023012"/>
    </source>
</evidence>
<keyword evidence="4" id="KW-0805">Transcription regulation</keyword>
<dbReference type="STRING" id="1121419.SAMN05443529_10956"/>
<evidence type="ECO:0000259" key="11">
    <source>
        <dbReference type="PROSITE" id="PS51755"/>
    </source>
</evidence>
<dbReference type="EMBL" id="FNCP01000009">
    <property type="protein sequence ID" value="SDH05617.1"/>
    <property type="molecule type" value="Genomic_DNA"/>
</dbReference>
<evidence type="ECO:0000256" key="5">
    <source>
        <dbReference type="ARBA" id="ARBA00023125"/>
    </source>
</evidence>
<dbReference type="Gene3D" id="6.10.250.690">
    <property type="match status" value="1"/>
</dbReference>
<dbReference type="SMART" id="SM00862">
    <property type="entry name" value="Trans_reg_C"/>
    <property type="match status" value="1"/>
</dbReference>